<dbReference type="Proteomes" id="UP000785679">
    <property type="component" value="Unassembled WGS sequence"/>
</dbReference>
<dbReference type="InterPro" id="IPR006571">
    <property type="entry name" value="TLDc_dom"/>
</dbReference>
<evidence type="ECO:0000256" key="1">
    <source>
        <dbReference type="SAM" id="Coils"/>
    </source>
</evidence>
<organism evidence="3 4">
    <name type="scientific">Halteria grandinella</name>
    <dbReference type="NCBI Taxonomy" id="5974"/>
    <lineage>
        <taxon>Eukaryota</taxon>
        <taxon>Sar</taxon>
        <taxon>Alveolata</taxon>
        <taxon>Ciliophora</taxon>
        <taxon>Intramacronucleata</taxon>
        <taxon>Spirotrichea</taxon>
        <taxon>Stichotrichia</taxon>
        <taxon>Sporadotrichida</taxon>
        <taxon>Halteriidae</taxon>
        <taxon>Halteria</taxon>
    </lineage>
</organism>
<dbReference type="SMART" id="SM00584">
    <property type="entry name" value="TLDc"/>
    <property type="match status" value="1"/>
</dbReference>
<dbReference type="OrthoDB" id="2435836at2759"/>
<protein>
    <recommendedName>
        <fullName evidence="2">TLDc domain-containing protein</fullName>
    </recommendedName>
</protein>
<evidence type="ECO:0000313" key="4">
    <source>
        <dbReference type="Proteomes" id="UP000785679"/>
    </source>
</evidence>
<dbReference type="PROSITE" id="PS51886">
    <property type="entry name" value="TLDC"/>
    <property type="match status" value="1"/>
</dbReference>
<name>A0A8J8NSW3_HALGN</name>
<keyword evidence="1" id="KW-0175">Coiled coil</keyword>
<dbReference type="AlphaFoldDB" id="A0A8J8NSW3"/>
<feature type="coiled-coil region" evidence="1">
    <location>
        <begin position="214"/>
        <end position="270"/>
    </location>
</feature>
<feature type="domain" description="TLDc" evidence="2">
    <location>
        <begin position="279"/>
        <end position="444"/>
    </location>
</feature>
<keyword evidence="4" id="KW-1185">Reference proteome</keyword>
<accession>A0A8J8NSW3</accession>
<dbReference type="EMBL" id="RRYP01007924">
    <property type="protein sequence ID" value="TNV80144.1"/>
    <property type="molecule type" value="Genomic_DNA"/>
</dbReference>
<evidence type="ECO:0000259" key="2">
    <source>
        <dbReference type="PROSITE" id="PS51886"/>
    </source>
</evidence>
<comment type="caution">
    <text evidence="3">The sequence shown here is derived from an EMBL/GenBank/DDBJ whole genome shotgun (WGS) entry which is preliminary data.</text>
</comment>
<evidence type="ECO:0000313" key="3">
    <source>
        <dbReference type="EMBL" id="TNV80144.1"/>
    </source>
</evidence>
<gene>
    <name evidence="3" type="ORF">FGO68_gene11162</name>
</gene>
<proteinExistence type="predicted"/>
<dbReference type="Pfam" id="PF07534">
    <property type="entry name" value="TLD"/>
    <property type="match status" value="1"/>
</dbReference>
<sequence length="444" mass="50775">MKVSDWMDTHESLVQLLDSFLTNGEESLRIIFDQLKELHAKIEAFYQEHVSENSAKGGIIRLQQLNPSLIAFRERLVSLDFLKNIGPAVLWRAYSEILHLVSHQQVLEKLSQENFEIFLKMKLYRVQLSLNEVARDRQIVTSNFKEFLENPDMTIGQINASLQHQLQLITQKVDVSALDVLKIDGIRSDLDAIGVSLMFTGLQKEFRALKSEVLENQKAKISQLELSNRELQEKMQQQLEEYKLALDQKVEEINQELQNQKALKQKKEDDRFKCFSSLIIDDIEKFKKMSSFFDQAGRPLKYSSLLYRGSVDTFRVSAFHTKCDYKSNTLSIIKTTEGKIMGGFTTQTWDHSGEKQDNQAWLFNIDAPTIFRFKQGSGQAIGALSSYGPAFGSGYDLIIYDNCNSNCNSYVSGSSYEYSGGVGNLLLTQGQVKFRVKEIEVYQV</sequence>
<reference evidence="3" key="1">
    <citation type="submission" date="2019-06" db="EMBL/GenBank/DDBJ databases">
        <authorList>
            <person name="Zheng W."/>
        </authorList>
    </citation>
    <scope>NUCLEOTIDE SEQUENCE</scope>
    <source>
        <strain evidence="3">QDHG01</strain>
    </source>
</reference>